<dbReference type="PANTHER" id="PTHR46019:SF4">
    <property type="entry name" value="BPI FOLD-CONTAINING FAMILY B MEMBER 4"/>
    <property type="match status" value="1"/>
</dbReference>
<dbReference type="PANTHER" id="PTHR46019">
    <property type="entry name" value="BPI FOLD-CONTAINING FAMILY B MEMBER 4-RELATED"/>
    <property type="match status" value="1"/>
</dbReference>
<protein>
    <recommendedName>
        <fullName evidence="2">Lipid-binding serum glycoprotein C-terminal domain-containing protein</fullName>
    </recommendedName>
</protein>
<reference evidence="3" key="1">
    <citation type="submission" date="2020-10" db="EMBL/GenBank/DDBJ databases">
        <title>Catharus ustulatus (Swainson's thrush) genome, bCatUst1, primary haplotype v2.</title>
        <authorList>
            <person name="Delmore K."/>
            <person name="Vafadar M."/>
            <person name="Formenti G."/>
            <person name="Chow W."/>
            <person name="Pelan S."/>
            <person name="Howe K."/>
            <person name="Rhie A."/>
            <person name="Mountcastle J."/>
            <person name="Haase B."/>
            <person name="Fedrigo O."/>
            <person name="Jarvis E.D."/>
        </authorList>
    </citation>
    <scope>NUCLEOTIDE SEQUENCE [LARGE SCALE GENOMIC DNA]</scope>
</reference>
<evidence type="ECO:0000259" key="2">
    <source>
        <dbReference type="SMART" id="SM00329"/>
    </source>
</evidence>
<dbReference type="GO" id="GO:0008289">
    <property type="term" value="F:lipid binding"/>
    <property type="evidence" value="ECO:0007669"/>
    <property type="project" value="InterPro"/>
</dbReference>
<dbReference type="Gene3D" id="3.15.20.10">
    <property type="entry name" value="Bactericidal permeability-increasing protein, domain 2"/>
    <property type="match status" value="1"/>
</dbReference>
<gene>
    <name evidence="3" type="primary">BPIFB2</name>
</gene>
<dbReference type="Ensembl" id="ENSCUST00005008216.1">
    <property type="protein sequence ID" value="ENSCUSP00005007877.1"/>
    <property type="gene ID" value="ENSCUSG00005004901.1"/>
</dbReference>
<dbReference type="SUPFAM" id="SSF55394">
    <property type="entry name" value="Bactericidal permeability-increasing protein, BPI"/>
    <property type="match status" value="2"/>
</dbReference>
<dbReference type="InterPro" id="IPR001124">
    <property type="entry name" value="Lipid-bd_serum_glycop_C"/>
</dbReference>
<reference evidence="3" key="2">
    <citation type="submission" date="2025-08" db="UniProtKB">
        <authorList>
            <consortium name="Ensembl"/>
        </authorList>
    </citation>
    <scope>IDENTIFICATION</scope>
</reference>
<organism evidence="3 4">
    <name type="scientific">Catharus ustulatus</name>
    <name type="common">Russet-backed thrush</name>
    <name type="synonym">Hylocichla ustulatus</name>
    <dbReference type="NCBI Taxonomy" id="91951"/>
    <lineage>
        <taxon>Eukaryota</taxon>
        <taxon>Metazoa</taxon>
        <taxon>Chordata</taxon>
        <taxon>Craniata</taxon>
        <taxon>Vertebrata</taxon>
        <taxon>Euteleostomi</taxon>
        <taxon>Archelosauria</taxon>
        <taxon>Archosauria</taxon>
        <taxon>Dinosauria</taxon>
        <taxon>Saurischia</taxon>
        <taxon>Theropoda</taxon>
        <taxon>Coelurosauria</taxon>
        <taxon>Aves</taxon>
        <taxon>Neognathae</taxon>
        <taxon>Neoaves</taxon>
        <taxon>Telluraves</taxon>
        <taxon>Australaves</taxon>
        <taxon>Passeriformes</taxon>
        <taxon>Turdidae</taxon>
        <taxon>Catharus</taxon>
    </lineage>
</organism>
<evidence type="ECO:0000313" key="4">
    <source>
        <dbReference type="Proteomes" id="UP000694563"/>
    </source>
</evidence>
<keyword evidence="4" id="KW-1185">Reference proteome</keyword>
<dbReference type="AlphaFoldDB" id="A0A8C3Y0A7"/>
<dbReference type="InterPro" id="IPR051660">
    <property type="entry name" value="BPI_fold-BPI/LBP"/>
</dbReference>
<proteinExistence type="predicted"/>
<sequence length="419" mass="45077">MLRTLSILLSLLLPAHSARSPDCGGILTPSGLRYRKCRPTSPLPAAGTGGSDTICSGGETSNAGPRISCHYRNQITSVKVDNFSLTLIPDTGMRLSIEVDLGVTSAPSATKEMRLSILADLHVEMNPDGNLELVTSDCKPTLEEVQSSEETDRSICLEVSKLLLFPNERLMSLAAPFPITPSCQVQYLPLAAPMYSEQGIIISLQTTFQVSGTVIPLPISPVPFSMPEPARSSSSHVILAFSEHFYTSLFSALEESGALNVSLLSSLTTATLSERITQMGSLFQEDLPVVLQAVTRSSPHVVLEEDKAIVQLFLTAQIGAGSLFQSFLSVNVVSGSTLSLGSVCCECVPAAALLEELFLPTIREEVTAQINVVLRQGVFLPHIASFTYTDVNITIHKVGNKTFKLLPAVLDLKEAWEQC</sequence>
<dbReference type="SMART" id="SM00329">
    <property type="entry name" value="BPI2"/>
    <property type="match status" value="1"/>
</dbReference>
<evidence type="ECO:0000256" key="1">
    <source>
        <dbReference type="SAM" id="SignalP"/>
    </source>
</evidence>
<name>A0A8C3Y0A7_CATUS</name>
<feature type="domain" description="Lipid-binding serum glycoprotein C-terminal" evidence="2">
    <location>
        <begin position="231"/>
        <end position="408"/>
    </location>
</feature>
<feature type="chain" id="PRO_5034579430" description="Lipid-binding serum glycoprotein C-terminal domain-containing protein" evidence="1">
    <location>
        <begin position="18"/>
        <end position="419"/>
    </location>
</feature>
<dbReference type="Proteomes" id="UP000694563">
    <property type="component" value="Chromosome 17"/>
</dbReference>
<keyword evidence="1" id="KW-0732">Signal</keyword>
<feature type="signal peptide" evidence="1">
    <location>
        <begin position="1"/>
        <end position="17"/>
    </location>
</feature>
<evidence type="ECO:0000313" key="3">
    <source>
        <dbReference type="Ensembl" id="ENSCUSP00005007877.1"/>
    </source>
</evidence>
<dbReference type="InterPro" id="IPR017943">
    <property type="entry name" value="Bactericidal_perm-incr_a/b_dom"/>
</dbReference>
<reference evidence="3" key="3">
    <citation type="submission" date="2025-09" db="UniProtKB">
        <authorList>
            <consortium name="Ensembl"/>
        </authorList>
    </citation>
    <scope>IDENTIFICATION</scope>
</reference>
<accession>A0A8C3Y0A7</accession>